<dbReference type="PROSITE" id="PS50157">
    <property type="entry name" value="ZINC_FINGER_C2H2_2"/>
    <property type="match status" value="6"/>
</dbReference>
<evidence type="ECO:0000256" key="6">
    <source>
        <dbReference type="ARBA" id="ARBA00023242"/>
    </source>
</evidence>
<sequence length="945" mass="108984">MLEYRGETFADEFCTLKQDIHPSTSLLQDPLHSKRNYTENIETTQQFPNSILYKTSPIDQEQHTGSSEHIDIPIEDILNKQSYEVCVLCKPNKLSKREKVEVKTIKGRKALCHASKLRNDNMYDELKTVSPLCVHVDCRWDYVSLEKNNKSVNNSKSNQKGVVDISEESFDFQSLCLYCGLAAEIKIPQSKNLSMKGNVVLVDNLEFQEEANEIFEKYSCVDQPTKKSLRRMKKICLLNERARYHIKCYDTFVNHVIETSCFQKAFRKLCKYIDTNEKGLYKLSSLKKFMTKCSPLSLKNINSLKLNLSSYYGKRMVIIQCENEELLTFNNKCNKRHGKLNKTKRIRRDIFGSFIKLDVDSVDSVCSFIKATEKRIINTSASSRSLPSLHFTSQLTNHQDVAVSDSLIESPNISDYKKKINDIVIQNQNTSVDRPMKEIKNSYQLEIKNEEIYQMNAEHFLSTNLLQKLEKGLCNLNDSASSSSTDGGDGNISAISVYDTIQENHVSIETVSDPCINQEQADLQSQNNDVIETSEMSPLQRKPSLKEKFLSKIWRRDKVSSTESSACGNRCKPVVTNDARDIESKMSQSEYCHIKDKTGNISNHDINVENITIESLVQEPLNKLIDERHRSKEISISQKTSSEGIHSVRQKLSTSPENKSIYNDMSENRATILLNSTNGKSGNMYQCVTCHELLKKGSVMSHLKIHKKDLHIECNICSKSIFTKISHFEKHYLWHMEEKTYECGLCKKCFPSSASLKVHMKLHTKQKSYTCKLCSVEFTRESCLIRHQELHRKERFKCYICCKMFNSESSLEFHMKLHCTKKNSDSKGDNDLTNKDPKCHNDPDDCSKSKSSTNNLKLHLNEKSFKCEECFKIFSQYSHLETHMLRHSKEKLHQCDKCDKKFRSKKEITLHMKLHTVHKVFVCKVCCAEFTRRSNLQSHERGHLD</sequence>
<gene>
    <name evidence="10" type="ORF">MNOR_LOCUS23785</name>
</gene>
<keyword evidence="11" id="KW-1185">Reference proteome</keyword>
<feature type="domain" description="C2H2-type" evidence="9">
    <location>
        <begin position="769"/>
        <end position="796"/>
    </location>
</feature>
<reference evidence="10 11" key="1">
    <citation type="submission" date="2024-05" db="EMBL/GenBank/DDBJ databases">
        <authorList>
            <person name="Wallberg A."/>
        </authorList>
    </citation>
    <scope>NUCLEOTIDE SEQUENCE [LARGE SCALE GENOMIC DNA]</scope>
</reference>
<organism evidence="10 11">
    <name type="scientific">Meganyctiphanes norvegica</name>
    <name type="common">Northern krill</name>
    <name type="synonym">Thysanopoda norvegica</name>
    <dbReference type="NCBI Taxonomy" id="48144"/>
    <lineage>
        <taxon>Eukaryota</taxon>
        <taxon>Metazoa</taxon>
        <taxon>Ecdysozoa</taxon>
        <taxon>Arthropoda</taxon>
        <taxon>Crustacea</taxon>
        <taxon>Multicrustacea</taxon>
        <taxon>Malacostraca</taxon>
        <taxon>Eumalacostraca</taxon>
        <taxon>Eucarida</taxon>
        <taxon>Euphausiacea</taxon>
        <taxon>Euphausiidae</taxon>
        <taxon>Meganyctiphanes</taxon>
    </lineage>
</organism>
<evidence type="ECO:0000313" key="11">
    <source>
        <dbReference type="Proteomes" id="UP001497623"/>
    </source>
</evidence>
<dbReference type="Proteomes" id="UP001497623">
    <property type="component" value="Unassembled WGS sequence"/>
</dbReference>
<proteinExistence type="predicted"/>
<dbReference type="GO" id="GO:0008270">
    <property type="term" value="F:zinc ion binding"/>
    <property type="evidence" value="ECO:0007669"/>
    <property type="project" value="UniProtKB-KW"/>
</dbReference>
<keyword evidence="3" id="KW-0677">Repeat</keyword>
<feature type="domain" description="C2H2-type" evidence="9">
    <location>
        <begin position="796"/>
        <end position="823"/>
    </location>
</feature>
<keyword evidence="2" id="KW-0479">Metal-binding</keyword>
<name>A0AAV2RI79_MEGNR</name>
<keyword evidence="6" id="KW-0539">Nucleus</keyword>
<dbReference type="GO" id="GO:0010468">
    <property type="term" value="P:regulation of gene expression"/>
    <property type="evidence" value="ECO:0007669"/>
    <property type="project" value="TreeGrafter"/>
</dbReference>
<dbReference type="PROSITE" id="PS00028">
    <property type="entry name" value="ZINC_FINGER_C2H2_1"/>
    <property type="match status" value="6"/>
</dbReference>
<evidence type="ECO:0000256" key="5">
    <source>
        <dbReference type="ARBA" id="ARBA00022833"/>
    </source>
</evidence>
<dbReference type="FunFam" id="3.30.160.60:FF:000446">
    <property type="entry name" value="Zinc finger protein"/>
    <property type="match status" value="1"/>
</dbReference>
<dbReference type="InterPro" id="IPR036236">
    <property type="entry name" value="Znf_C2H2_sf"/>
</dbReference>
<dbReference type="GO" id="GO:0005634">
    <property type="term" value="C:nucleus"/>
    <property type="evidence" value="ECO:0007669"/>
    <property type="project" value="UniProtKB-SubCell"/>
</dbReference>
<feature type="domain" description="C2H2-type" evidence="9">
    <location>
        <begin position="921"/>
        <end position="945"/>
    </location>
</feature>
<dbReference type="Pfam" id="PF00096">
    <property type="entry name" value="zf-C2H2"/>
    <property type="match status" value="3"/>
</dbReference>
<dbReference type="InterPro" id="IPR013087">
    <property type="entry name" value="Znf_C2H2_type"/>
</dbReference>
<dbReference type="Pfam" id="PF12874">
    <property type="entry name" value="zf-met"/>
    <property type="match status" value="2"/>
</dbReference>
<dbReference type="AlphaFoldDB" id="A0AAV2RI79"/>
<dbReference type="PANTHER" id="PTHR16515:SF49">
    <property type="entry name" value="GASTRULA ZINC FINGER PROTEIN XLCGF49.1-LIKE-RELATED"/>
    <property type="match status" value="1"/>
</dbReference>
<comment type="subcellular location">
    <subcellularLocation>
        <location evidence="1">Nucleus</location>
    </subcellularLocation>
</comment>
<evidence type="ECO:0000256" key="1">
    <source>
        <dbReference type="ARBA" id="ARBA00004123"/>
    </source>
</evidence>
<dbReference type="Gene3D" id="3.30.160.60">
    <property type="entry name" value="Classic Zinc Finger"/>
    <property type="match status" value="5"/>
</dbReference>
<keyword evidence="4 7" id="KW-0863">Zinc-finger</keyword>
<dbReference type="SMART" id="SM00355">
    <property type="entry name" value="ZnF_C2H2"/>
    <property type="match status" value="8"/>
</dbReference>
<dbReference type="FunFam" id="3.30.160.60:FF:000870">
    <property type="entry name" value="zinc finger protein 197 isoform X1"/>
    <property type="match status" value="1"/>
</dbReference>
<dbReference type="EMBL" id="CAXKWB010021301">
    <property type="protein sequence ID" value="CAL4123097.1"/>
    <property type="molecule type" value="Genomic_DNA"/>
</dbReference>
<feature type="domain" description="C2H2-type" evidence="9">
    <location>
        <begin position="893"/>
        <end position="920"/>
    </location>
</feature>
<feature type="region of interest" description="Disordered" evidence="8">
    <location>
        <begin position="822"/>
        <end position="851"/>
    </location>
</feature>
<feature type="compositionally biased region" description="Basic and acidic residues" evidence="8">
    <location>
        <begin position="822"/>
        <end position="848"/>
    </location>
</feature>
<evidence type="ECO:0000313" key="10">
    <source>
        <dbReference type="EMBL" id="CAL4123097.1"/>
    </source>
</evidence>
<evidence type="ECO:0000256" key="8">
    <source>
        <dbReference type="SAM" id="MobiDB-lite"/>
    </source>
</evidence>
<feature type="domain" description="C2H2-type" evidence="9">
    <location>
        <begin position="741"/>
        <end position="768"/>
    </location>
</feature>
<accession>A0AAV2RI79</accession>
<evidence type="ECO:0000256" key="7">
    <source>
        <dbReference type="PROSITE-ProRule" id="PRU00042"/>
    </source>
</evidence>
<comment type="caution">
    <text evidence="10">The sequence shown here is derived from an EMBL/GenBank/DDBJ whole genome shotgun (WGS) entry which is preliminary data.</text>
</comment>
<feature type="region of interest" description="Disordered" evidence="8">
    <location>
        <begin position="635"/>
        <end position="661"/>
    </location>
</feature>
<dbReference type="InterPro" id="IPR050331">
    <property type="entry name" value="Zinc_finger"/>
</dbReference>
<evidence type="ECO:0000259" key="9">
    <source>
        <dbReference type="PROSITE" id="PS50157"/>
    </source>
</evidence>
<evidence type="ECO:0000256" key="4">
    <source>
        <dbReference type="ARBA" id="ARBA00022771"/>
    </source>
</evidence>
<dbReference type="PANTHER" id="PTHR16515">
    <property type="entry name" value="PR DOMAIN ZINC FINGER PROTEIN"/>
    <property type="match status" value="1"/>
</dbReference>
<protein>
    <recommendedName>
        <fullName evidence="9">C2H2-type domain-containing protein</fullName>
    </recommendedName>
</protein>
<keyword evidence="5" id="KW-0862">Zinc</keyword>
<dbReference type="SUPFAM" id="SSF57667">
    <property type="entry name" value="beta-beta-alpha zinc fingers"/>
    <property type="match status" value="4"/>
</dbReference>
<evidence type="ECO:0000256" key="3">
    <source>
        <dbReference type="ARBA" id="ARBA00022737"/>
    </source>
</evidence>
<feature type="domain" description="C2H2-type" evidence="9">
    <location>
        <begin position="865"/>
        <end position="892"/>
    </location>
</feature>
<evidence type="ECO:0000256" key="2">
    <source>
        <dbReference type="ARBA" id="ARBA00022723"/>
    </source>
</evidence>